<dbReference type="Proteomes" id="UP000823775">
    <property type="component" value="Unassembled WGS sequence"/>
</dbReference>
<protein>
    <submittedName>
        <fullName evidence="1">Uncharacterized protein</fullName>
    </submittedName>
</protein>
<sequence length="75" mass="8418">MTTYFLMVPDQWSPPSVVPSKSQTNLCDENMQVGRISYIKPASVERASMISSSLQKKKILGNCQGNEDLHHILHT</sequence>
<evidence type="ECO:0000313" key="1">
    <source>
        <dbReference type="EMBL" id="MCD7454656.1"/>
    </source>
</evidence>
<name>A0ABS8S6H2_DATST</name>
<keyword evidence="2" id="KW-1185">Reference proteome</keyword>
<dbReference type="EMBL" id="JACEIK010000310">
    <property type="protein sequence ID" value="MCD7454656.1"/>
    <property type="molecule type" value="Genomic_DNA"/>
</dbReference>
<reference evidence="1 2" key="1">
    <citation type="journal article" date="2021" name="BMC Genomics">
        <title>Datura genome reveals duplications of psychoactive alkaloid biosynthetic genes and high mutation rate following tissue culture.</title>
        <authorList>
            <person name="Rajewski A."/>
            <person name="Carter-House D."/>
            <person name="Stajich J."/>
            <person name="Litt A."/>
        </authorList>
    </citation>
    <scope>NUCLEOTIDE SEQUENCE [LARGE SCALE GENOMIC DNA]</scope>
    <source>
        <strain evidence="1">AR-01</strain>
    </source>
</reference>
<gene>
    <name evidence="1" type="ORF">HAX54_025550</name>
</gene>
<organism evidence="1 2">
    <name type="scientific">Datura stramonium</name>
    <name type="common">Jimsonweed</name>
    <name type="synonym">Common thornapple</name>
    <dbReference type="NCBI Taxonomy" id="4076"/>
    <lineage>
        <taxon>Eukaryota</taxon>
        <taxon>Viridiplantae</taxon>
        <taxon>Streptophyta</taxon>
        <taxon>Embryophyta</taxon>
        <taxon>Tracheophyta</taxon>
        <taxon>Spermatophyta</taxon>
        <taxon>Magnoliopsida</taxon>
        <taxon>eudicotyledons</taxon>
        <taxon>Gunneridae</taxon>
        <taxon>Pentapetalae</taxon>
        <taxon>asterids</taxon>
        <taxon>lamiids</taxon>
        <taxon>Solanales</taxon>
        <taxon>Solanaceae</taxon>
        <taxon>Solanoideae</taxon>
        <taxon>Datureae</taxon>
        <taxon>Datura</taxon>
    </lineage>
</organism>
<comment type="caution">
    <text evidence="1">The sequence shown here is derived from an EMBL/GenBank/DDBJ whole genome shotgun (WGS) entry which is preliminary data.</text>
</comment>
<evidence type="ECO:0000313" key="2">
    <source>
        <dbReference type="Proteomes" id="UP000823775"/>
    </source>
</evidence>
<accession>A0ABS8S6H2</accession>
<proteinExistence type="predicted"/>